<dbReference type="Proteomes" id="UP000551616">
    <property type="component" value="Unassembled WGS sequence"/>
</dbReference>
<reference evidence="2 3" key="1">
    <citation type="submission" date="2020-05" db="EMBL/GenBank/DDBJ databases">
        <title>Bremerella alba sp. nov., a novel planctomycete isolated from the surface of the macroalga Fucus spiralis.</title>
        <authorList>
            <person name="Godinho O."/>
            <person name="Botelho R."/>
            <person name="Albuquerque L."/>
            <person name="Wiegand S."/>
            <person name="Da Costa M.S."/>
            <person name="Lobo-Da-Cunha A."/>
            <person name="Jogler C."/>
            <person name="Lage O.M."/>
        </authorList>
    </citation>
    <scope>NUCLEOTIDE SEQUENCE [LARGE SCALE GENOMIC DNA]</scope>
    <source>
        <strain evidence="2 3">FF15</strain>
    </source>
</reference>
<sequence>MKTFIMIAALLVTSSAVSAQAQELSEHDKIHIAVQDICPISGQKLGSMGTPIKVKVGEELVYVCCKGCLQQQVKPEHWATIHNNFAKAQGICPVMENKLSPKAKWTIVEGQIFYVCCPPCTEKIAKDPKAYLKKLDELYLASLRSQQR</sequence>
<proteinExistence type="predicted"/>
<dbReference type="RefSeq" id="WP_207397544.1">
    <property type="nucleotide sequence ID" value="NZ_JABRWO010000009.1"/>
</dbReference>
<protein>
    <submittedName>
        <fullName evidence="2">Uncharacterized protein</fullName>
    </submittedName>
</protein>
<name>A0A7V8V707_9BACT</name>
<dbReference type="EMBL" id="JABRWO010000009">
    <property type="protein sequence ID" value="MBA2116118.1"/>
    <property type="molecule type" value="Genomic_DNA"/>
</dbReference>
<feature type="signal peptide" evidence="1">
    <location>
        <begin position="1"/>
        <end position="21"/>
    </location>
</feature>
<feature type="chain" id="PRO_5031329509" evidence="1">
    <location>
        <begin position="22"/>
        <end position="148"/>
    </location>
</feature>
<keyword evidence="3" id="KW-1185">Reference proteome</keyword>
<evidence type="ECO:0000313" key="2">
    <source>
        <dbReference type="EMBL" id="MBA2116118.1"/>
    </source>
</evidence>
<evidence type="ECO:0000256" key="1">
    <source>
        <dbReference type="SAM" id="SignalP"/>
    </source>
</evidence>
<accession>A0A7V8V707</accession>
<keyword evidence="1" id="KW-0732">Signal</keyword>
<evidence type="ECO:0000313" key="3">
    <source>
        <dbReference type="Proteomes" id="UP000551616"/>
    </source>
</evidence>
<gene>
    <name evidence="2" type="ORF">HOV93_33070</name>
</gene>
<organism evidence="2 3">
    <name type="scientific">Bremerella alba</name>
    <dbReference type="NCBI Taxonomy" id="980252"/>
    <lineage>
        <taxon>Bacteria</taxon>
        <taxon>Pseudomonadati</taxon>
        <taxon>Planctomycetota</taxon>
        <taxon>Planctomycetia</taxon>
        <taxon>Pirellulales</taxon>
        <taxon>Pirellulaceae</taxon>
        <taxon>Bremerella</taxon>
    </lineage>
</organism>
<comment type="caution">
    <text evidence="2">The sequence shown here is derived from an EMBL/GenBank/DDBJ whole genome shotgun (WGS) entry which is preliminary data.</text>
</comment>
<dbReference type="AlphaFoldDB" id="A0A7V8V707"/>